<keyword evidence="13" id="KW-1003">Cell membrane</keyword>
<comment type="similarity">
    <text evidence="2 13">Belongs to the ATPase C chain family.</text>
</comment>
<evidence type="ECO:0000256" key="1">
    <source>
        <dbReference type="ARBA" id="ARBA00004141"/>
    </source>
</evidence>
<sequence>MTGFDILPLAVALLIGIAAVGSCIGIGIVGAKLLEGTARQPELKDTLQTLFFLIAGVTDGAFIIATGIGLWFATANPFRG</sequence>
<comment type="function">
    <text evidence="13">Key component of the F(0) channel; it plays a direct role in translocation across the membrane. A homomeric c-ring of between 10-14 subunits forms the central stalk rotor element with the F(1) delta and epsilon subunits.</text>
</comment>
<keyword evidence="8 13" id="KW-0406">Ion transport</keyword>
<evidence type="ECO:0000313" key="16">
    <source>
        <dbReference type="Proteomes" id="UP001169027"/>
    </source>
</evidence>
<dbReference type="NCBIfam" id="TIGR01260">
    <property type="entry name" value="ATP_synt_c"/>
    <property type="match status" value="1"/>
</dbReference>
<dbReference type="PROSITE" id="PS00605">
    <property type="entry name" value="ATPASE_C"/>
    <property type="match status" value="1"/>
</dbReference>
<feature type="transmembrane region" description="Helical" evidence="13">
    <location>
        <begin position="6"/>
        <end position="29"/>
    </location>
</feature>
<evidence type="ECO:0000256" key="3">
    <source>
        <dbReference type="ARBA" id="ARBA00022448"/>
    </source>
</evidence>
<dbReference type="NCBIfam" id="NF005363">
    <property type="entry name" value="PRK06876.1"/>
    <property type="match status" value="1"/>
</dbReference>
<comment type="subcellular location">
    <subcellularLocation>
        <location evidence="13">Cell membrane</location>
        <topology evidence="13">Multi-pass membrane protein</topology>
    </subcellularLocation>
    <subcellularLocation>
        <location evidence="1">Membrane</location>
        <topology evidence="1">Multi-pass membrane protein</topology>
    </subcellularLocation>
</comment>
<accession>A0ABT8S5C3</accession>
<reference evidence="15" key="1">
    <citation type="submission" date="2023-06" db="EMBL/GenBank/DDBJ databases">
        <authorList>
            <person name="Jiang Y."/>
            <person name="Liu Q."/>
        </authorList>
    </citation>
    <scope>NUCLEOTIDE SEQUENCE</scope>
    <source>
        <strain evidence="15">CGMCC 1.12090</strain>
    </source>
</reference>
<dbReference type="EMBL" id="JAUKVY010000011">
    <property type="protein sequence ID" value="MDO1534023.1"/>
    <property type="molecule type" value="Genomic_DNA"/>
</dbReference>
<comment type="function">
    <text evidence="12 13">F(1)F(0) ATP synthase produces ATP from ADP in the presence of a proton or sodium gradient. F-type ATPases consist of two structural domains, F(1) containing the extramembraneous catalytic core and F(0) containing the membrane proton channel, linked together by a central stalk and a peripheral stalk. During catalysis, ATP synthesis in the catalytic domain of F(1) is coupled via a rotary mechanism of the central stalk subunits to proton translocation.</text>
</comment>
<dbReference type="InterPro" id="IPR038662">
    <property type="entry name" value="ATP_synth_F0_csu_sf"/>
</dbReference>
<evidence type="ECO:0000256" key="10">
    <source>
        <dbReference type="ARBA" id="ARBA00023136"/>
    </source>
</evidence>
<evidence type="ECO:0000256" key="11">
    <source>
        <dbReference type="ARBA" id="ARBA00023310"/>
    </source>
</evidence>
<keyword evidence="5 13" id="KW-0812">Transmembrane</keyword>
<keyword evidence="16" id="KW-1185">Reference proteome</keyword>
<comment type="caution">
    <text evidence="15">The sequence shown here is derived from an EMBL/GenBank/DDBJ whole genome shotgun (WGS) entry which is preliminary data.</text>
</comment>
<dbReference type="PRINTS" id="PR00124">
    <property type="entry name" value="ATPASEC"/>
</dbReference>
<evidence type="ECO:0000256" key="5">
    <source>
        <dbReference type="ARBA" id="ARBA00022692"/>
    </source>
</evidence>
<evidence type="ECO:0000256" key="6">
    <source>
        <dbReference type="ARBA" id="ARBA00022781"/>
    </source>
</evidence>
<feature type="domain" description="V-ATPase proteolipid subunit C-like" evidence="14">
    <location>
        <begin position="9"/>
        <end position="71"/>
    </location>
</feature>
<dbReference type="InterPro" id="IPR002379">
    <property type="entry name" value="ATPase_proteolipid_c-like_dom"/>
</dbReference>
<name>A0ABT8S5C3_9BURK</name>
<dbReference type="InterPro" id="IPR020537">
    <property type="entry name" value="ATP_synth_F0_csu_DDCD_BS"/>
</dbReference>
<evidence type="ECO:0000256" key="4">
    <source>
        <dbReference type="ARBA" id="ARBA00022547"/>
    </source>
</evidence>
<evidence type="ECO:0000259" key="14">
    <source>
        <dbReference type="Pfam" id="PF00137"/>
    </source>
</evidence>
<evidence type="ECO:0000256" key="12">
    <source>
        <dbReference type="ARBA" id="ARBA00025198"/>
    </source>
</evidence>
<keyword evidence="6 13" id="KW-0375">Hydrogen ion transport</keyword>
<evidence type="ECO:0000256" key="9">
    <source>
        <dbReference type="ARBA" id="ARBA00023121"/>
    </source>
</evidence>
<dbReference type="InterPro" id="IPR000454">
    <property type="entry name" value="ATP_synth_F0_csu"/>
</dbReference>
<dbReference type="InterPro" id="IPR035921">
    <property type="entry name" value="F/V-ATP_Csub_sf"/>
</dbReference>
<dbReference type="Pfam" id="PF00137">
    <property type="entry name" value="ATP-synt_C"/>
    <property type="match status" value="1"/>
</dbReference>
<keyword evidence="9 13" id="KW-0446">Lipid-binding</keyword>
<dbReference type="CDD" id="cd18185">
    <property type="entry name" value="ATP-synt_Fo_c_ATPE"/>
    <property type="match status" value="1"/>
</dbReference>
<dbReference type="SUPFAM" id="SSF81333">
    <property type="entry name" value="F1F0 ATP synthase subunit C"/>
    <property type="match status" value="1"/>
</dbReference>
<feature type="site" description="Reversibly protonated during proton transport" evidence="13">
    <location>
        <position position="59"/>
    </location>
</feature>
<keyword evidence="11 13" id="KW-0066">ATP synthesis</keyword>
<keyword evidence="7 13" id="KW-1133">Transmembrane helix</keyword>
<dbReference type="Gene3D" id="1.20.20.10">
    <property type="entry name" value="F1F0 ATP synthase subunit C"/>
    <property type="match status" value="1"/>
</dbReference>
<feature type="transmembrane region" description="Helical" evidence="13">
    <location>
        <begin position="50"/>
        <end position="73"/>
    </location>
</feature>
<evidence type="ECO:0000256" key="8">
    <source>
        <dbReference type="ARBA" id="ARBA00023065"/>
    </source>
</evidence>
<gene>
    <name evidence="13 15" type="primary">atpE</name>
    <name evidence="15" type="ORF">Q2T77_17180</name>
</gene>
<organism evidence="15 16">
    <name type="scientific">Variovorax ginsengisoli</name>
    <dbReference type="NCBI Taxonomy" id="363844"/>
    <lineage>
        <taxon>Bacteria</taxon>
        <taxon>Pseudomonadati</taxon>
        <taxon>Pseudomonadota</taxon>
        <taxon>Betaproteobacteria</taxon>
        <taxon>Burkholderiales</taxon>
        <taxon>Comamonadaceae</taxon>
        <taxon>Variovorax</taxon>
    </lineage>
</organism>
<dbReference type="RefSeq" id="WP_301811181.1">
    <property type="nucleotide sequence ID" value="NZ_JAUJZH010000011.1"/>
</dbReference>
<evidence type="ECO:0000256" key="2">
    <source>
        <dbReference type="ARBA" id="ARBA00006704"/>
    </source>
</evidence>
<keyword evidence="3 13" id="KW-0813">Transport</keyword>
<dbReference type="InterPro" id="IPR005953">
    <property type="entry name" value="ATP_synth_csu_bac/chlpt"/>
</dbReference>
<evidence type="ECO:0000256" key="7">
    <source>
        <dbReference type="ARBA" id="ARBA00022989"/>
    </source>
</evidence>
<keyword evidence="4 13" id="KW-0138">CF(0)</keyword>
<dbReference type="Proteomes" id="UP001169027">
    <property type="component" value="Unassembled WGS sequence"/>
</dbReference>
<evidence type="ECO:0000313" key="15">
    <source>
        <dbReference type="EMBL" id="MDO1534023.1"/>
    </source>
</evidence>
<proteinExistence type="inferred from homology"/>
<protein>
    <recommendedName>
        <fullName evidence="13">ATP synthase subunit c</fullName>
    </recommendedName>
    <alternativeName>
        <fullName evidence="13">ATP synthase F(0) sector subunit c</fullName>
    </alternativeName>
    <alternativeName>
        <fullName evidence="13">F-type ATPase subunit c</fullName>
        <shortName evidence="13">F-ATPase subunit c</shortName>
    </alternativeName>
    <alternativeName>
        <fullName evidence="13">Lipid-binding protein</fullName>
    </alternativeName>
</protein>
<evidence type="ECO:0000256" key="13">
    <source>
        <dbReference type="HAMAP-Rule" id="MF_01396"/>
    </source>
</evidence>
<dbReference type="HAMAP" id="MF_01396">
    <property type="entry name" value="ATP_synth_c_bact"/>
    <property type="match status" value="1"/>
</dbReference>
<keyword evidence="10 13" id="KW-0472">Membrane</keyword>